<evidence type="ECO:0000256" key="1">
    <source>
        <dbReference type="SAM" id="Phobius"/>
    </source>
</evidence>
<feature type="transmembrane region" description="Helical" evidence="1">
    <location>
        <begin position="479"/>
        <end position="502"/>
    </location>
</feature>
<comment type="caution">
    <text evidence="3">The sequence shown here is derived from an EMBL/GenBank/DDBJ whole genome shotgun (WGS) entry which is preliminary data.</text>
</comment>
<reference evidence="3" key="1">
    <citation type="submission" date="2020-12" db="EMBL/GenBank/DDBJ databases">
        <title>Metabolic potential, ecology and presence of endohyphal bacteria is reflected in genomic diversity of Mucoromycotina.</title>
        <authorList>
            <person name="Muszewska A."/>
            <person name="Okrasinska A."/>
            <person name="Steczkiewicz K."/>
            <person name="Drgas O."/>
            <person name="Orlowska M."/>
            <person name="Perlinska-Lenart U."/>
            <person name="Aleksandrzak-Piekarczyk T."/>
            <person name="Szatraj K."/>
            <person name="Zielenkiewicz U."/>
            <person name="Pilsyk S."/>
            <person name="Malc E."/>
            <person name="Mieczkowski P."/>
            <person name="Kruszewska J.S."/>
            <person name="Biernat P."/>
            <person name="Pawlowska J."/>
        </authorList>
    </citation>
    <scope>NUCLEOTIDE SEQUENCE</scope>
    <source>
        <strain evidence="3">WA0000067209</strain>
    </source>
</reference>
<feature type="transmembrane region" description="Helical" evidence="1">
    <location>
        <begin position="522"/>
        <end position="544"/>
    </location>
</feature>
<sequence length="614" mass="69587">MKKKKKIVKVNTTSAYTLLLLHISASNIMLINYPFELVAPFSAIASVLLLPLGPLLVPRFYLIFLIIYFTFFLYTQINHLFKFYITTRRIKRTIRAWNNSQRLHTSDSTNVSSAAISPAPTPTREGYSLDDEHLVDMEASLRPYEDSQLTHAFIIPNYSEPEALLRDTIKRLANHRNSQNNYVIILAMEDSEVGHMEKAESLQNYFRDSFQHFITTVHPSDIPGEARGKGSNVAYAARVGCSELLKRGVDRRRIILTVSDSDSAIPELYINEVEKAFNKAEDPYFLLFVPPIFFSRNCFEVPAAVRVTDITWSAMVMSNLSSGRGLAFPCSTYSLTMILAEKVGYWDTDADAVGEDLHMWLKCFFKTGGLARTAPIFVPINLTNVQTNGYMANMNARYVQAKRHYNGIADLAYTLRHSAGVRDNSVLDSTGIMLPMTPTTPSFSARSKMSMYVSPTYWIDKMIVCVKVMEAHLIPATSGWLMFAAVPLMQFILFPPSSTFAFVDPDENPILTSEFFSTLWNIVKIITIFLPFPLFGTLAIYEHLHRTVDRELFRKPASESRTLKNVVDFASLPIAAWMFMTIPATIGCIKRLFKTNDQYIVAEKFFSEESESQD</sequence>
<dbReference type="OrthoDB" id="5819478at2759"/>
<dbReference type="EMBL" id="JAEPQZ010000005">
    <property type="protein sequence ID" value="KAG2181003.1"/>
    <property type="molecule type" value="Genomic_DNA"/>
</dbReference>
<evidence type="ECO:0000259" key="2">
    <source>
        <dbReference type="Pfam" id="PF13632"/>
    </source>
</evidence>
<dbReference type="SUPFAM" id="SSF53448">
    <property type="entry name" value="Nucleotide-diphospho-sugar transferases"/>
    <property type="match status" value="1"/>
</dbReference>
<evidence type="ECO:0000313" key="3">
    <source>
        <dbReference type="EMBL" id="KAG2181003.1"/>
    </source>
</evidence>
<dbReference type="InterPro" id="IPR001173">
    <property type="entry name" value="Glyco_trans_2-like"/>
</dbReference>
<organism evidence="3 4">
    <name type="scientific">Mortierella isabellina</name>
    <name type="common">Filamentous fungus</name>
    <name type="synonym">Umbelopsis isabellina</name>
    <dbReference type="NCBI Taxonomy" id="91625"/>
    <lineage>
        <taxon>Eukaryota</taxon>
        <taxon>Fungi</taxon>
        <taxon>Fungi incertae sedis</taxon>
        <taxon>Mucoromycota</taxon>
        <taxon>Mucoromycotina</taxon>
        <taxon>Umbelopsidomycetes</taxon>
        <taxon>Umbelopsidales</taxon>
        <taxon>Umbelopsidaceae</taxon>
        <taxon>Umbelopsis</taxon>
    </lineage>
</organism>
<dbReference type="PANTHER" id="PTHR36851">
    <property type="entry name" value="UNNAMED PRODUCT"/>
    <property type="match status" value="1"/>
</dbReference>
<evidence type="ECO:0000313" key="4">
    <source>
        <dbReference type="Proteomes" id="UP000654370"/>
    </source>
</evidence>
<keyword evidence="1" id="KW-0472">Membrane</keyword>
<dbReference type="PANTHER" id="PTHR36851:SF1">
    <property type="entry name" value="GLYCO_TRANS_2-LIKE DOMAIN-CONTAINING PROTEIN"/>
    <property type="match status" value="1"/>
</dbReference>
<keyword evidence="1" id="KW-0812">Transmembrane</keyword>
<proteinExistence type="predicted"/>
<protein>
    <recommendedName>
        <fullName evidence="2">Glycosyltransferase 2-like domain-containing protein</fullName>
    </recommendedName>
</protein>
<feature type="transmembrane region" description="Helical" evidence="1">
    <location>
        <begin position="565"/>
        <end position="586"/>
    </location>
</feature>
<keyword evidence="1" id="KW-1133">Transmembrane helix</keyword>
<keyword evidence="4" id="KW-1185">Reference proteome</keyword>
<accession>A0A8H7PWA6</accession>
<feature type="transmembrane region" description="Helical" evidence="1">
    <location>
        <begin position="62"/>
        <end position="85"/>
    </location>
</feature>
<dbReference type="AlphaFoldDB" id="A0A8H7PWA6"/>
<feature type="domain" description="Glycosyltransferase 2-like" evidence="2">
    <location>
        <begin position="257"/>
        <end position="459"/>
    </location>
</feature>
<dbReference type="Proteomes" id="UP000654370">
    <property type="component" value="Unassembled WGS sequence"/>
</dbReference>
<gene>
    <name evidence="3" type="ORF">INT43_008585</name>
</gene>
<dbReference type="InterPro" id="IPR029044">
    <property type="entry name" value="Nucleotide-diphossugar_trans"/>
</dbReference>
<name>A0A8H7PWA6_MORIS</name>
<dbReference type="Pfam" id="PF13632">
    <property type="entry name" value="Glyco_trans_2_3"/>
    <property type="match status" value="1"/>
</dbReference>